<organism evidence="2 3">
    <name type="scientific">Pseudophaeobacter arcticus</name>
    <dbReference type="NCBI Taxonomy" id="385492"/>
    <lineage>
        <taxon>Bacteria</taxon>
        <taxon>Pseudomonadati</taxon>
        <taxon>Pseudomonadota</taxon>
        <taxon>Alphaproteobacteria</taxon>
        <taxon>Rhodobacterales</taxon>
        <taxon>Paracoccaceae</taxon>
        <taxon>Pseudophaeobacter</taxon>
    </lineage>
</organism>
<evidence type="ECO:0000313" key="2">
    <source>
        <dbReference type="EMBL" id="GAA6197455.1"/>
    </source>
</evidence>
<evidence type="ECO:0000313" key="3">
    <source>
        <dbReference type="Proteomes" id="UP001441944"/>
    </source>
</evidence>
<keyword evidence="1" id="KW-0472">Membrane</keyword>
<feature type="transmembrane region" description="Helical" evidence="1">
    <location>
        <begin position="44"/>
        <end position="69"/>
    </location>
</feature>
<evidence type="ECO:0000256" key="1">
    <source>
        <dbReference type="SAM" id="Phobius"/>
    </source>
</evidence>
<accession>A0ABQ0ANL5</accession>
<dbReference type="EMBL" id="BAABWU010000012">
    <property type="protein sequence ID" value="GAA6197455.1"/>
    <property type="molecule type" value="Genomic_DNA"/>
</dbReference>
<keyword evidence="3" id="KW-1185">Reference proteome</keyword>
<dbReference type="Proteomes" id="UP001441944">
    <property type="component" value="Unassembled WGS sequence"/>
</dbReference>
<reference evidence="2 3" key="1">
    <citation type="submission" date="2024-04" db="EMBL/GenBank/DDBJ databases">
        <title>Draft genome sequence of Pseudophaeobacter arcticus NBRC 116598.</title>
        <authorList>
            <person name="Miyakawa T."/>
            <person name="Kusuya Y."/>
            <person name="Miura T."/>
        </authorList>
    </citation>
    <scope>NUCLEOTIDE SEQUENCE [LARGE SCALE GENOMIC DNA]</scope>
    <source>
        <strain evidence="2 3">SU-CL00105</strain>
    </source>
</reference>
<sequence length="235" mass="26504">MTATAVLAATVILVFAALSTFLITGEFQALLRHIPDQPSEDYKILVTLFGIAAATLTAVLGLLVALWTYRRSSKATRLAQRKQHTITILFETRLSEYFQRTNTQRKLAFPVDQDITLADWRAARTATGSSPQDEARAAALRDGADALQQMLNYYEFLAVGIAQQDLDKDLLKASIRGIMCNLVDDARIMIAELRQNDPKTMEHLVHLYEEWRRDDAINHNGEITERPIPRLPDPR</sequence>
<comment type="caution">
    <text evidence="2">The sequence shown here is derived from an EMBL/GenBank/DDBJ whole genome shotgun (WGS) entry which is preliminary data.</text>
</comment>
<evidence type="ECO:0008006" key="4">
    <source>
        <dbReference type="Google" id="ProtNLM"/>
    </source>
</evidence>
<keyword evidence="1" id="KW-0812">Transmembrane</keyword>
<name>A0ABQ0ANL5_9RHOB</name>
<dbReference type="Pfam" id="PF15956">
    <property type="entry name" value="DUF4760"/>
    <property type="match status" value="1"/>
</dbReference>
<dbReference type="InterPro" id="IPR031876">
    <property type="entry name" value="DUF4760"/>
</dbReference>
<keyword evidence="1" id="KW-1133">Transmembrane helix</keyword>
<gene>
    <name evidence="2" type="ORF">NBRC116598_28990</name>
</gene>
<dbReference type="RefSeq" id="WP_353401085.1">
    <property type="nucleotide sequence ID" value="NZ_BAABWU010000012.1"/>
</dbReference>
<protein>
    <recommendedName>
        <fullName evidence="4">DUF4760 domain-containing protein</fullName>
    </recommendedName>
</protein>
<proteinExistence type="predicted"/>